<evidence type="ECO:0000313" key="2">
    <source>
        <dbReference type="Proteomes" id="UP001575622"/>
    </source>
</evidence>
<dbReference type="EMBL" id="JBHDLN010000003">
    <property type="protein sequence ID" value="MFB0841818.1"/>
    <property type="molecule type" value="Genomic_DNA"/>
</dbReference>
<dbReference type="RefSeq" id="WP_373949480.1">
    <property type="nucleotide sequence ID" value="NZ_JBHDLN010000003.1"/>
</dbReference>
<accession>A0ABV4UVG5</accession>
<protein>
    <submittedName>
        <fullName evidence="1">Uncharacterized protein</fullName>
    </submittedName>
</protein>
<sequence>MERMEYTVKVTDPNHKYYGQELPGNCFYYDINHTGNSPDLFILEAPEGSIRILSTQIDEDHYWNQRRETHIKRLGANVGDTVRIIRSGSCKSKANFDWSKPHVITKIDCNGYVEWDGGEAQSFRPDVELLEEAKSQ</sequence>
<proteinExistence type="predicted"/>
<reference evidence="1 2" key="1">
    <citation type="submission" date="2024-09" db="EMBL/GenBank/DDBJ databases">
        <authorList>
            <person name="Makale K.P.P."/>
            <person name="Makhzoum A."/>
            <person name="Rantong G."/>
            <person name="Rahube T.O."/>
        </authorList>
    </citation>
    <scope>NUCLEOTIDE SEQUENCE [LARGE SCALE GENOMIC DNA]</scope>
    <source>
        <strain evidence="1 2">KM_D13</strain>
    </source>
</reference>
<keyword evidence="2" id="KW-1185">Reference proteome</keyword>
<dbReference type="Proteomes" id="UP001575622">
    <property type="component" value="Unassembled WGS sequence"/>
</dbReference>
<organism evidence="1 2">
    <name type="scientific">Paenibacillus oleatilyticus</name>
    <dbReference type="NCBI Taxonomy" id="2594886"/>
    <lineage>
        <taxon>Bacteria</taxon>
        <taxon>Bacillati</taxon>
        <taxon>Bacillota</taxon>
        <taxon>Bacilli</taxon>
        <taxon>Bacillales</taxon>
        <taxon>Paenibacillaceae</taxon>
        <taxon>Paenibacillus</taxon>
    </lineage>
</organism>
<evidence type="ECO:0000313" key="1">
    <source>
        <dbReference type="EMBL" id="MFB0841818.1"/>
    </source>
</evidence>
<name>A0ABV4UVG5_9BACL</name>
<gene>
    <name evidence="1" type="ORF">ACEU3E_06535</name>
</gene>
<comment type="caution">
    <text evidence="1">The sequence shown here is derived from an EMBL/GenBank/DDBJ whole genome shotgun (WGS) entry which is preliminary data.</text>
</comment>